<keyword evidence="1" id="KW-0813">Transport</keyword>
<accession>A0A2X5F399</accession>
<sequence length="55" mass="6024">MTLLLEFLLCEEESTDAAITYATNAARESIVFINTLITQPSADLQGESHDQISAH</sequence>
<organism evidence="1 2">
    <name type="scientific">Salmonella enterica I</name>
    <dbReference type="NCBI Taxonomy" id="59201"/>
    <lineage>
        <taxon>Bacteria</taxon>
        <taxon>Pseudomonadati</taxon>
        <taxon>Pseudomonadota</taxon>
        <taxon>Gammaproteobacteria</taxon>
        <taxon>Enterobacterales</taxon>
        <taxon>Enterobacteriaceae</taxon>
        <taxon>Salmonella</taxon>
    </lineage>
</organism>
<proteinExistence type="predicted"/>
<evidence type="ECO:0000313" key="1">
    <source>
        <dbReference type="EMBL" id="SUH38916.1"/>
    </source>
</evidence>
<reference evidence="1 2" key="1">
    <citation type="submission" date="2018-06" db="EMBL/GenBank/DDBJ databases">
        <authorList>
            <consortium name="Pathogen Informatics"/>
            <person name="Doyle S."/>
        </authorList>
    </citation>
    <scope>NUCLEOTIDE SEQUENCE [LARGE SCALE GENOMIC DNA]</scope>
    <source>
        <strain evidence="1 2">NCTC8261</strain>
    </source>
</reference>
<dbReference type="AlphaFoldDB" id="A0A2X5F399"/>
<dbReference type="EMBL" id="UGXT01000002">
    <property type="protein sequence ID" value="SUH38916.1"/>
    <property type="molecule type" value="Genomic_DNA"/>
</dbReference>
<gene>
    <name evidence="1" type="ORF">NCTC8261_05261</name>
</gene>
<evidence type="ECO:0000313" key="2">
    <source>
        <dbReference type="Proteomes" id="UP000254712"/>
    </source>
</evidence>
<protein>
    <submittedName>
        <fullName evidence="1">PTS family sugar transport protein component IIB</fullName>
    </submittedName>
</protein>
<name>A0A2X5F399_SALET</name>
<dbReference type="Proteomes" id="UP000254712">
    <property type="component" value="Unassembled WGS sequence"/>
</dbReference>
<keyword evidence="1" id="KW-0762">Sugar transport</keyword>